<sequence>MMERAVSNRCRYLEADPGGHYESYFQRANHPERPHAFWIRYTVFCPKGRPGDAAGELWAIYFDGERERVLGILFYRRVDVTPLGGGVGLCV</sequence>
<dbReference type="Proteomes" id="UP000179076">
    <property type="component" value="Unassembled WGS sequence"/>
</dbReference>
<organism evidence="1 2">
    <name type="scientific">Candidatus Muproteobacteria bacterium RBG_16_60_9</name>
    <dbReference type="NCBI Taxonomy" id="1817755"/>
    <lineage>
        <taxon>Bacteria</taxon>
        <taxon>Pseudomonadati</taxon>
        <taxon>Pseudomonadota</taxon>
        <taxon>Candidatus Muproteobacteria</taxon>
    </lineage>
</organism>
<gene>
    <name evidence="1" type="ORF">A2W18_11080</name>
</gene>
<proteinExistence type="predicted"/>
<reference evidence="1 2" key="1">
    <citation type="journal article" date="2016" name="Nat. Commun.">
        <title>Thousands of microbial genomes shed light on interconnected biogeochemical processes in an aquifer system.</title>
        <authorList>
            <person name="Anantharaman K."/>
            <person name="Brown C.T."/>
            <person name="Hug L.A."/>
            <person name="Sharon I."/>
            <person name="Castelle C.J."/>
            <person name="Probst A.J."/>
            <person name="Thomas B.C."/>
            <person name="Singh A."/>
            <person name="Wilkins M.J."/>
            <person name="Karaoz U."/>
            <person name="Brodie E.L."/>
            <person name="Williams K.H."/>
            <person name="Hubbard S.S."/>
            <person name="Banfield J.F."/>
        </authorList>
    </citation>
    <scope>NUCLEOTIDE SEQUENCE [LARGE SCALE GENOMIC DNA]</scope>
</reference>
<dbReference type="AlphaFoldDB" id="A0A1F6UZ67"/>
<dbReference type="EMBL" id="MFSP01000169">
    <property type="protein sequence ID" value="OGI62751.1"/>
    <property type="molecule type" value="Genomic_DNA"/>
</dbReference>
<comment type="caution">
    <text evidence="1">The sequence shown here is derived from an EMBL/GenBank/DDBJ whole genome shotgun (WGS) entry which is preliminary data.</text>
</comment>
<name>A0A1F6UZ67_9PROT</name>
<accession>A0A1F6UZ67</accession>
<evidence type="ECO:0000313" key="1">
    <source>
        <dbReference type="EMBL" id="OGI62751.1"/>
    </source>
</evidence>
<protein>
    <submittedName>
        <fullName evidence="1">Uncharacterized protein</fullName>
    </submittedName>
</protein>
<evidence type="ECO:0000313" key="2">
    <source>
        <dbReference type="Proteomes" id="UP000179076"/>
    </source>
</evidence>